<protein>
    <submittedName>
        <fullName evidence="1">Uncharacterized protein</fullName>
    </submittedName>
</protein>
<accession>A0A095Y4U3</accession>
<dbReference type="EMBL" id="JRNE01000039">
    <property type="protein sequence ID" value="KGF17475.1"/>
    <property type="molecule type" value="Genomic_DNA"/>
</dbReference>
<dbReference type="Proteomes" id="UP000029548">
    <property type="component" value="Unassembled WGS sequence"/>
</dbReference>
<gene>
    <name evidence="1" type="ORF">HMPREF1650_03690</name>
</gene>
<dbReference type="AlphaFoldDB" id="A0A095Y4U3"/>
<name>A0A095Y4U3_9CORY</name>
<evidence type="ECO:0000313" key="1">
    <source>
        <dbReference type="EMBL" id="KGF17475.1"/>
    </source>
</evidence>
<reference evidence="1 2" key="1">
    <citation type="submission" date="2014-07" db="EMBL/GenBank/DDBJ databases">
        <authorList>
            <person name="McCorrison J."/>
            <person name="Sanka R."/>
            <person name="Torralba M."/>
            <person name="Gillis M."/>
            <person name="Haft D.H."/>
            <person name="Methe B."/>
            <person name="Sutton G."/>
            <person name="Nelson K.E."/>
        </authorList>
    </citation>
    <scope>NUCLEOTIDE SEQUENCE [LARGE SCALE GENOMIC DNA]</scope>
    <source>
        <strain evidence="1 2">DNF00450</strain>
    </source>
</reference>
<comment type="caution">
    <text evidence="1">The sequence shown here is derived from an EMBL/GenBank/DDBJ whole genome shotgun (WGS) entry which is preliminary data.</text>
</comment>
<evidence type="ECO:0000313" key="2">
    <source>
        <dbReference type="Proteomes" id="UP000029548"/>
    </source>
</evidence>
<proteinExistence type="predicted"/>
<sequence length="130" mass="14548">MSPGGLISIVILLVLVVLYGTGLSLANEDLFRVSSPVLASGLALWGVAHTVNQRRQADERAEWWRRTQWALERLEGLSESERLVSWSVLQDQLAEDQCRAEDLSLMNGIAAVVFARVHGVPSRVQRDPWR</sequence>
<organism evidence="1 2">
    <name type="scientific">Corynebacterium freneyi DNF00450</name>
    <dbReference type="NCBI Taxonomy" id="1287475"/>
    <lineage>
        <taxon>Bacteria</taxon>
        <taxon>Bacillati</taxon>
        <taxon>Actinomycetota</taxon>
        <taxon>Actinomycetes</taxon>
        <taxon>Mycobacteriales</taxon>
        <taxon>Corynebacteriaceae</taxon>
        <taxon>Corynebacterium</taxon>
    </lineage>
</organism>